<keyword evidence="6" id="KW-0464">Manganese</keyword>
<dbReference type="Gene3D" id="3.90.79.10">
    <property type="entry name" value="Nucleoside Triphosphate Pyrophosphohydrolase"/>
    <property type="match status" value="1"/>
</dbReference>
<dbReference type="PANTHER" id="PTHR12318">
    <property type="entry name" value="TESTOSTERONE-REGULATED PROTEIN RP2"/>
    <property type="match status" value="1"/>
</dbReference>
<evidence type="ECO:0000313" key="9">
    <source>
        <dbReference type="EMBL" id="UUX51747.1"/>
    </source>
</evidence>
<comment type="cofactor">
    <cofactor evidence="1">
        <name>Mn(2+)</name>
        <dbReference type="ChEBI" id="CHEBI:29035"/>
    </cofactor>
</comment>
<organism evidence="9 10">
    <name type="scientific">Nisaea acidiphila</name>
    <dbReference type="NCBI Taxonomy" id="1862145"/>
    <lineage>
        <taxon>Bacteria</taxon>
        <taxon>Pseudomonadati</taxon>
        <taxon>Pseudomonadota</taxon>
        <taxon>Alphaproteobacteria</taxon>
        <taxon>Rhodospirillales</taxon>
        <taxon>Thalassobaculaceae</taxon>
        <taxon>Nisaea</taxon>
    </lineage>
</organism>
<evidence type="ECO:0000256" key="6">
    <source>
        <dbReference type="ARBA" id="ARBA00023211"/>
    </source>
</evidence>
<accession>A0A9J7AVF2</accession>
<proteinExistence type="predicted"/>
<protein>
    <submittedName>
        <fullName evidence="9">NUDIX domain-containing protein</fullName>
    </submittedName>
</protein>
<dbReference type="Proteomes" id="UP001060336">
    <property type="component" value="Chromosome"/>
</dbReference>
<sequence length="232" mass="25642">MRRAPPNTLPGLVEPGQKPARPKDSASLIVLRRSGDGLDVLMGRRGKKAVFGGVYVFPGGKVDAADRKVGFASDLQLHDLKRISKDENRARGFPMAAVREAFEETGLLLAGQGDLGPTAHPSWSEIGGKGLAPELGKLGYVGHAITPSKRKFRFNARFFYAWEEEMEGELGGSGELADLDFFPLEEALKLPLVDVTEFMLLEIKRRAGENLAPRETYPFFSYRTEVPYIRYS</sequence>
<evidence type="ECO:0000256" key="2">
    <source>
        <dbReference type="ARBA" id="ARBA00001946"/>
    </source>
</evidence>
<dbReference type="SUPFAM" id="SSF55811">
    <property type="entry name" value="Nudix"/>
    <property type="match status" value="1"/>
</dbReference>
<dbReference type="InterPro" id="IPR000086">
    <property type="entry name" value="NUDIX_hydrolase_dom"/>
</dbReference>
<dbReference type="GO" id="GO:0046872">
    <property type="term" value="F:metal ion binding"/>
    <property type="evidence" value="ECO:0007669"/>
    <property type="project" value="UniProtKB-KW"/>
</dbReference>
<dbReference type="RefSeq" id="WP_257771413.1">
    <property type="nucleotide sequence ID" value="NZ_CP102480.1"/>
</dbReference>
<evidence type="ECO:0000256" key="3">
    <source>
        <dbReference type="ARBA" id="ARBA00022723"/>
    </source>
</evidence>
<feature type="domain" description="Nudix hydrolase" evidence="8">
    <location>
        <begin position="22"/>
        <end position="205"/>
    </location>
</feature>
<dbReference type="GO" id="GO:0016818">
    <property type="term" value="F:hydrolase activity, acting on acid anhydrides, in phosphorus-containing anhydrides"/>
    <property type="evidence" value="ECO:0007669"/>
    <property type="project" value="InterPro"/>
</dbReference>
<keyword evidence="5" id="KW-0460">Magnesium</keyword>
<gene>
    <name evidence="9" type="ORF">NUH88_08600</name>
</gene>
<evidence type="ECO:0000256" key="1">
    <source>
        <dbReference type="ARBA" id="ARBA00001936"/>
    </source>
</evidence>
<name>A0A9J7AVF2_9PROT</name>
<evidence type="ECO:0000256" key="5">
    <source>
        <dbReference type="ARBA" id="ARBA00022842"/>
    </source>
</evidence>
<comment type="cofactor">
    <cofactor evidence="2">
        <name>Mg(2+)</name>
        <dbReference type="ChEBI" id="CHEBI:18420"/>
    </cofactor>
</comment>
<dbReference type="InterPro" id="IPR015797">
    <property type="entry name" value="NUDIX_hydrolase-like_dom_sf"/>
</dbReference>
<evidence type="ECO:0000259" key="8">
    <source>
        <dbReference type="PROSITE" id="PS51462"/>
    </source>
</evidence>
<dbReference type="KEGG" id="naci:NUH88_08600"/>
<dbReference type="InterPro" id="IPR039121">
    <property type="entry name" value="NUDT19"/>
</dbReference>
<dbReference type="CDD" id="cd18870">
    <property type="entry name" value="NUDIX_AcylCoAdiphos_Nudt19"/>
    <property type="match status" value="1"/>
</dbReference>
<dbReference type="PANTHER" id="PTHR12318:SF0">
    <property type="entry name" value="ACYL-COENZYME A DIPHOSPHATASE NUDT19"/>
    <property type="match status" value="1"/>
</dbReference>
<reference evidence="9" key="1">
    <citation type="submission" date="2022-08" db="EMBL/GenBank/DDBJ databases">
        <title>Nisaea acidiphila sp. nov., isolated from a marine algal debris and emended description of the genus Nisaea Urios et al. 2008.</title>
        <authorList>
            <person name="Kwon K."/>
        </authorList>
    </citation>
    <scope>NUCLEOTIDE SEQUENCE</scope>
    <source>
        <strain evidence="9">MEBiC11861</strain>
    </source>
</reference>
<dbReference type="AlphaFoldDB" id="A0A9J7AVF2"/>
<evidence type="ECO:0000256" key="7">
    <source>
        <dbReference type="SAM" id="MobiDB-lite"/>
    </source>
</evidence>
<dbReference type="EMBL" id="CP102480">
    <property type="protein sequence ID" value="UUX51747.1"/>
    <property type="molecule type" value="Genomic_DNA"/>
</dbReference>
<keyword evidence="10" id="KW-1185">Reference proteome</keyword>
<dbReference type="PROSITE" id="PS51462">
    <property type="entry name" value="NUDIX"/>
    <property type="match status" value="1"/>
</dbReference>
<keyword evidence="4" id="KW-0378">Hydrolase</keyword>
<feature type="region of interest" description="Disordered" evidence="7">
    <location>
        <begin position="1"/>
        <end position="24"/>
    </location>
</feature>
<evidence type="ECO:0000256" key="4">
    <source>
        <dbReference type="ARBA" id="ARBA00022801"/>
    </source>
</evidence>
<evidence type="ECO:0000313" key="10">
    <source>
        <dbReference type="Proteomes" id="UP001060336"/>
    </source>
</evidence>
<keyword evidence="3" id="KW-0479">Metal-binding</keyword>